<gene>
    <name evidence="1" type="ORF">W908_00885</name>
</gene>
<dbReference type="OrthoDB" id="2086224at2"/>
<dbReference type="EMBL" id="CP006911">
    <property type="protein sequence ID" value="ALE01288.1"/>
    <property type="molecule type" value="Genomic_DNA"/>
</dbReference>
<dbReference type="Gene3D" id="3.40.50.1820">
    <property type="entry name" value="alpha/beta hydrolase"/>
    <property type="match status" value="1"/>
</dbReference>
<dbReference type="GO" id="GO:0016787">
    <property type="term" value="F:hydrolase activity"/>
    <property type="evidence" value="ECO:0007669"/>
    <property type="project" value="UniProtKB-KW"/>
</dbReference>
<keyword evidence="1" id="KW-0378">Hydrolase</keyword>
<dbReference type="InterPro" id="IPR029058">
    <property type="entry name" value="AB_hydrolase_fold"/>
</dbReference>
<dbReference type="Pfam" id="PF03096">
    <property type="entry name" value="Ndr"/>
    <property type="match status" value="1"/>
</dbReference>
<protein>
    <submittedName>
        <fullName evidence="1">Alpha/beta hydrolase</fullName>
    </submittedName>
</protein>
<dbReference type="PANTHER" id="PTHR43798">
    <property type="entry name" value="MONOACYLGLYCEROL LIPASE"/>
    <property type="match status" value="1"/>
</dbReference>
<dbReference type="RefSeq" id="WP_053819571.1">
    <property type="nucleotide sequence ID" value="NZ_CP006911.1"/>
</dbReference>
<dbReference type="KEGG" id="tsn:W908_00885"/>
<dbReference type="STRING" id="1125411.W908_00885"/>
<sequence>MSSEVNINKSVVFIPGALCSDEIFADQISGISPPFNAVLIDTRQTKTITEMANTILAQAPDNFSLVGISMGGYVVLEVLRIAPDRVWGVVLISTSARAEMPDQAEERKRWIDRIESGQYEDFVDEIVDDCISGKGKLNNARERFHEMVNAHSIDTISRQMSACAMRPDFQKNLKDIKCPLLLIGGSDDSEFFLNGLKEISVKVIYSEILILPNCGHLPTIESPIRTTNAIKKFLVKAEKSLS</sequence>
<evidence type="ECO:0000313" key="1">
    <source>
        <dbReference type="EMBL" id="ALE01288.1"/>
    </source>
</evidence>
<proteinExistence type="predicted"/>
<name>A0A0M4L4C4_9GAMM</name>
<organism evidence="1 2">
    <name type="scientific">Candidatus Pseudothioglobus singularis PS1</name>
    <dbReference type="NCBI Taxonomy" id="1125411"/>
    <lineage>
        <taxon>Bacteria</taxon>
        <taxon>Pseudomonadati</taxon>
        <taxon>Pseudomonadota</taxon>
        <taxon>Gammaproteobacteria</taxon>
        <taxon>Candidatus Pseudothioglobaceae</taxon>
        <taxon>Candidatus Pseudothioglobus</taxon>
    </lineage>
</organism>
<evidence type="ECO:0000313" key="2">
    <source>
        <dbReference type="Proteomes" id="UP000068905"/>
    </source>
</evidence>
<keyword evidence="2" id="KW-1185">Reference proteome</keyword>
<dbReference type="SUPFAM" id="SSF53474">
    <property type="entry name" value="alpha/beta-Hydrolases"/>
    <property type="match status" value="1"/>
</dbReference>
<dbReference type="AlphaFoldDB" id="A0A0M4L4C4"/>
<dbReference type="Proteomes" id="UP000068905">
    <property type="component" value="Chromosome"/>
</dbReference>
<dbReference type="InterPro" id="IPR050266">
    <property type="entry name" value="AB_hydrolase_sf"/>
</dbReference>
<dbReference type="InterPro" id="IPR004142">
    <property type="entry name" value="NDRG"/>
</dbReference>
<reference evidence="1 2" key="1">
    <citation type="journal article" date="2015" name="Genome Announc.">
        <title>Genome Sequence of 'Candidatus Thioglobus singularis' Strain PS1, a Mixotroph from the SUP05 Clade of Marine Gammaproteobacteria.</title>
        <authorList>
            <person name="Marshall K.T."/>
            <person name="Morris R.M."/>
        </authorList>
    </citation>
    <scope>NUCLEOTIDE SEQUENCE [LARGE SCALE GENOMIC DNA]</scope>
    <source>
        <strain evidence="1 2">PS1</strain>
    </source>
</reference>
<accession>A0A0M4L4C4</accession>